<gene>
    <name evidence="3" type="ORF">COLO4_36063</name>
</gene>
<reference evidence="4" key="1">
    <citation type="submission" date="2013-09" db="EMBL/GenBank/DDBJ databases">
        <title>Corchorus olitorius genome sequencing.</title>
        <authorList>
            <person name="Alam M."/>
            <person name="Haque M.S."/>
            <person name="Islam M.S."/>
            <person name="Emdad E.M."/>
            <person name="Islam M.M."/>
            <person name="Ahmed B."/>
            <person name="Halim A."/>
            <person name="Hossen Q.M.M."/>
            <person name="Hossain M.Z."/>
            <person name="Ahmed R."/>
            <person name="Khan M.M."/>
            <person name="Islam R."/>
            <person name="Rashid M.M."/>
            <person name="Khan S.A."/>
            <person name="Rahman M.S."/>
            <person name="Alam M."/>
            <person name="Yahiya A.S."/>
            <person name="Khan M.S."/>
            <person name="Azam M.S."/>
            <person name="Haque T."/>
            <person name="Lashkar M.Z.H."/>
            <person name="Akhand A.I."/>
            <person name="Morshed G."/>
            <person name="Roy S."/>
            <person name="Uddin K.S."/>
            <person name="Rabeya T."/>
            <person name="Hossain A.S."/>
            <person name="Chowdhury A."/>
            <person name="Snigdha A.R."/>
            <person name="Mortoza M.S."/>
            <person name="Matin S.A."/>
            <person name="Hoque S.M.E."/>
            <person name="Islam M.K."/>
            <person name="Roy D.K."/>
            <person name="Haider R."/>
            <person name="Moosa M.M."/>
            <person name="Elias S.M."/>
            <person name="Hasan A.M."/>
            <person name="Jahan S."/>
            <person name="Shafiuddin M."/>
            <person name="Mahmood N."/>
            <person name="Shommy N.S."/>
        </authorList>
    </citation>
    <scope>NUCLEOTIDE SEQUENCE [LARGE SCALE GENOMIC DNA]</scope>
    <source>
        <strain evidence="4">cv. O-4</strain>
    </source>
</reference>
<proteinExistence type="predicted"/>
<evidence type="ECO:0000313" key="3">
    <source>
        <dbReference type="EMBL" id="OMO55301.1"/>
    </source>
</evidence>
<evidence type="ECO:0000313" key="4">
    <source>
        <dbReference type="Proteomes" id="UP000187203"/>
    </source>
</evidence>
<feature type="compositionally biased region" description="Acidic residues" evidence="2">
    <location>
        <begin position="134"/>
        <end position="157"/>
    </location>
</feature>
<feature type="coiled-coil region" evidence="1">
    <location>
        <begin position="65"/>
        <end position="92"/>
    </location>
</feature>
<sequence>MVFLLQENFDAALRAAEDQAAGNPTTLAAIDKNALFAQHAGGSKGRQLGRGNLVRAERCGVVDPTAALVQQNQQLQETIKLLTQQHELFLQQLSTALAQNNNINLQLPTFPQTASQPSSIGLNQPSETNQNQEPAEETHEDEAEAENDEGEENEGDQ</sequence>
<feature type="compositionally biased region" description="Polar residues" evidence="2">
    <location>
        <begin position="109"/>
        <end position="132"/>
    </location>
</feature>
<comment type="caution">
    <text evidence="3">The sequence shown here is derived from an EMBL/GenBank/DDBJ whole genome shotgun (WGS) entry which is preliminary data.</text>
</comment>
<dbReference type="EMBL" id="AWUE01022990">
    <property type="protein sequence ID" value="OMO55301.1"/>
    <property type="molecule type" value="Genomic_DNA"/>
</dbReference>
<accession>A0A1R3GB60</accession>
<dbReference type="Proteomes" id="UP000187203">
    <property type="component" value="Unassembled WGS sequence"/>
</dbReference>
<keyword evidence="4" id="KW-1185">Reference proteome</keyword>
<evidence type="ECO:0000256" key="2">
    <source>
        <dbReference type="SAM" id="MobiDB-lite"/>
    </source>
</evidence>
<feature type="region of interest" description="Disordered" evidence="2">
    <location>
        <begin position="108"/>
        <end position="157"/>
    </location>
</feature>
<evidence type="ECO:0000256" key="1">
    <source>
        <dbReference type="SAM" id="Coils"/>
    </source>
</evidence>
<protein>
    <submittedName>
        <fullName evidence="3">Uncharacterized protein</fullName>
    </submittedName>
</protein>
<name>A0A1R3GB60_9ROSI</name>
<organism evidence="3 4">
    <name type="scientific">Corchorus olitorius</name>
    <dbReference type="NCBI Taxonomy" id="93759"/>
    <lineage>
        <taxon>Eukaryota</taxon>
        <taxon>Viridiplantae</taxon>
        <taxon>Streptophyta</taxon>
        <taxon>Embryophyta</taxon>
        <taxon>Tracheophyta</taxon>
        <taxon>Spermatophyta</taxon>
        <taxon>Magnoliopsida</taxon>
        <taxon>eudicotyledons</taxon>
        <taxon>Gunneridae</taxon>
        <taxon>Pentapetalae</taxon>
        <taxon>rosids</taxon>
        <taxon>malvids</taxon>
        <taxon>Malvales</taxon>
        <taxon>Malvaceae</taxon>
        <taxon>Grewioideae</taxon>
        <taxon>Apeibeae</taxon>
        <taxon>Corchorus</taxon>
    </lineage>
</organism>
<dbReference type="AlphaFoldDB" id="A0A1R3GB60"/>
<keyword evidence="1" id="KW-0175">Coiled coil</keyword>